<feature type="transmembrane region" description="Helical" evidence="5">
    <location>
        <begin position="78"/>
        <end position="100"/>
    </location>
</feature>
<reference evidence="6" key="1">
    <citation type="submission" date="2023-06" db="EMBL/GenBank/DDBJ databases">
        <title>Genome-scale phylogeny and comparative genomics of the fungal order Sordariales.</title>
        <authorList>
            <consortium name="Lawrence Berkeley National Laboratory"/>
            <person name="Hensen N."/>
            <person name="Bonometti L."/>
            <person name="Westerberg I."/>
            <person name="Brannstrom I.O."/>
            <person name="Guillou S."/>
            <person name="Cros-Aarteil S."/>
            <person name="Calhoun S."/>
            <person name="Haridas S."/>
            <person name="Kuo A."/>
            <person name="Mondo S."/>
            <person name="Pangilinan J."/>
            <person name="Riley R."/>
            <person name="Labutti K."/>
            <person name="Andreopoulos B."/>
            <person name="Lipzen A."/>
            <person name="Chen C."/>
            <person name="Yanf M."/>
            <person name="Daum C."/>
            <person name="Ng V."/>
            <person name="Clum A."/>
            <person name="Steindorff A."/>
            <person name="Ohm R."/>
            <person name="Martin F."/>
            <person name="Silar P."/>
            <person name="Natvig D."/>
            <person name="Lalanne C."/>
            <person name="Gautier V."/>
            <person name="Ament-Velasquez S.L."/>
            <person name="Kruys A."/>
            <person name="Hutchinson M.I."/>
            <person name="Powell A.J."/>
            <person name="Barry K."/>
            <person name="Miller A.N."/>
            <person name="Grigoriev I.V."/>
            <person name="Debuchy R."/>
            <person name="Gladieux P."/>
            <person name="Thoren M.H."/>
            <person name="Johannesson H."/>
        </authorList>
    </citation>
    <scope>NUCLEOTIDE SEQUENCE</scope>
    <source>
        <strain evidence="6">SMH4607-1</strain>
    </source>
</reference>
<evidence type="ECO:0000256" key="4">
    <source>
        <dbReference type="ARBA" id="ARBA00023136"/>
    </source>
</evidence>
<dbReference type="Pfam" id="PF04479">
    <property type="entry name" value="RTA1"/>
    <property type="match status" value="1"/>
</dbReference>
<name>A0AA40DLU1_9PEZI</name>
<proteinExistence type="predicted"/>
<dbReference type="PANTHER" id="PTHR31465">
    <property type="entry name" value="PROTEIN RTA1-RELATED"/>
    <property type="match status" value="1"/>
</dbReference>
<comment type="caution">
    <text evidence="6">The sequence shown here is derived from an EMBL/GenBank/DDBJ whole genome shotgun (WGS) entry which is preliminary data.</text>
</comment>
<evidence type="ECO:0000313" key="7">
    <source>
        <dbReference type="Proteomes" id="UP001172102"/>
    </source>
</evidence>
<feature type="transmembrane region" description="Helical" evidence="5">
    <location>
        <begin position="22"/>
        <end position="40"/>
    </location>
</feature>
<feature type="transmembrane region" description="Helical" evidence="5">
    <location>
        <begin position="164"/>
        <end position="183"/>
    </location>
</feature>
<evidence type="ECO:0000313" key="6">
    <source>
        <dbReference type="EMBL" id="KAK0708484.1"/>
    </source>
</evidence>
<feature type="transmembrane region" description="Helical" evidence="5">
    <location>
        <begin position="234"/>
        <end position="252"/>
    </location>
</feature>
<keyword evidence="2 5" id="KW-0812">Transmembrane</keyword>
<protein>
    <submittedName>
        <fullName evidence="6">RTA1 domain protein</fullName>
    </submittedName>
</protein>
<sequence>MAGPDAIERRDVSRYATPPNKAAAVFFAAAFAATALLHIWQCIHYKCFKLTALLPLACTLLIAGFATRTYGAVHPDDAQVYTASTLLLYMAPPIFQLVNIQILGRIFHFVPYFAPMHPTRILVTFSSLTFIVELLTTIGIAYISNTTVPEKMLNLGATLTNASLVLQVFVTAVFFILAGIFHHCCRSGFIDSPKAMRPLLTCYASMLIILMRIIYRMVEHFGTSSSAVRDEWAFYIFDATPLLVSLVVWNVMHPLRYLPESDVVYLAQDGVTLIKGPGWKDSRSFGETFFDPFAALTNSGGNHQKQFWQNNGYFLRTRRRRRRTRPATA</sequence>
<keyword evidence="3 5" id="KW-1133">Transmembrane helix</keyword>
<feature type="transmembrane region" description="Helical" evidence="5">
    <location>
        <begin position="195"/>
        <end position="214"/>
    </location>
</feature>
<organism evidence="6 7">
    <name type="scientific">Lasiosphaeris hirsuta</name>
    <dbReference type="NCBI Taxonomy" id="260670"/>
    <lineage>
        <taxon>Eukaryota</taxon>
        <taxon>Fungi</taxon>
        <taxon>Dikarya</taxon>
        <taxon>Ascomycota</taxon>
        <taxon>Pezizomycotina</taxon>
        <taxon>Sordariomycetes</taxon>
        <taxon>Sordariomycetidae</taxon>
        <taxon>Sordariales</taxon>
        <taxon>Lasiosphaeriaceae</taxon>
        <taxon>Lasiosphaeris</taxon>
    </lineage>
</organism>
<feature type="transmembrane region" description="Helical" evidence="5">
    <location>
        <begin position="47"/>
        <end position="66"/>
    </location>
</feature>
<gene>
    <name evidence="6" type="ORF">B0H67DRAFT_556956</name>
</gene>
<comment type="subcellular location">
    <subcellularLocation>
        <location evidence="1">Membrane</location>
        <topology evidence="1">Multi-pass membrane protein</topology>
    </subcellularLocation>
</comment>
<evidence type="ECO:0000256" key="1">
    <source>
        <dbReference type="ARBA" id="ARBA00004141"/>
    </source>
</evidence>
<dbReference type="InterPro" id="IPR007568">
    <property type="entry name" value="RTA1"/>
</dbReference>
<keyword evidence="7" id="KW-1185">Reference proteome</keyword>
<dbReference type="PANTHER" id="PTHR31465:SF34">
    <property type="entry name" value="DOMAIN PROTEIN, PUTATIVE (AFU_ORTHOLOGUE AFUA_3G00480)-RELATED"/>
    <property type="match status" value="1"/>
</dbReference>
<evidence type="ECO:0000256" key="3">
    <source>
        <dbReference type="ARBA" id="ARBA00022989"/>
    </source>
</evidence>
<dbReference type="AlphaFoldDB" id="A0AA40DLU1"/>
<evidence type="ECO:0000256" key="5">
    <source>
        <dbReference type="SAM" id="Phobius"/>
    </source>
</evidence>
<keyword evidence="4 5" id="KW-0472">Membrane</keyword>
<feature type="transmembrane region" description="Helical" evidence="5">
    <location>
        <begin position="121"/>
        <end position="144"/>
    </location>
</feature>
<dbReference type="Proteomes" id="UP001172102">
    <property type="component" value="Unassembled WGS sequence"/>
</dbReference>
<dbReference type="GO" id="GO:0016020">
    <property type="term" value="C:membrane"/>
    <property type="evidence" value="ECO:0007669"/>
    <property type="project" value="UniProtKB-SubCell"/>
</dbReference>
<dbReference type="EMBL" id="JAUKUA010000006">
    <property type="protein sequence ID" value="KAK0708484.1"/>
    <property type="molecule type" value="Genomic_DNA"/>
</dbReference>
<accession>A0AA40DLU1</accession>
<evidence type="ECO:0000256" key="2">
    <source>
        <dbReference type="ARBA" id="ARBA00022692"/>
    </source>
</evidence>